<evidence type="ECO:0000256" key="1">
    <source>
        <dbReference type="SAM" id="MobiDB-lite"/>
    </source>
</evidence>
<feature type="region of interest" description="Disordered" evidence="1">
    <location>
        <begin position="39"/>
        <end position="65"/>
    </location>
</feature>
<dbReference type="Proteomes" id="UP000504637">
    <property type="component" value="Unplaced"/>
</dbReference>
<evidence type="ECO:0000313" key="3">
    <source>
        <dbReference type="RefSeq" id="XP_033462466.1"/>
    </source>
</evidence>
<sequence length="65" mass="7495">MDLETSYPRPRRLGSAGLALYGRWCDDQDLTYSNMSSVCDDHKTGHLREEQRAPVRDERGTPDLR</sequence>
<evidence type="ECO:0000313" key="2">
    <source>
        <dbReference type="Proteomes" id="UP000504637"/>
    </source>
</evidence>
<dbReference type="GeneID" id="54362087"/>
<protein>
    <submittedName>
        <fullName evidence="3">Uncharacterized protein</fullName>
    </submittedName>
</protein>
<organism evidence="3">
    <name type="scientific">Dissoconium aciculare CBS 342.82</name>
    <dbReference type="NCBI Taxonomy" id="1314786"/>
    <lineage>
        <taxon>Eukaryota</taxon>
        <taxon>Fungi</taxon>
        <taxon>Dikarya</taxon>
        <taxon>Ascomycota</taxon>
        <taxon>Pezizomycotina</taxon>
        <taxon>Dothideomycetes</taxon>
        <taxon>Dothideomycetidae</taxon>
        <taxon>Mycosphaerellales</taxon>
        <taxon>Dissoconiaceae</taxon>
        <taxon>Dissoconium</taxon>
    </lineage>
</organism>
<gene>
    <name evidence="3" type="ORF">K489DRAFT_377977</name>
</gene>
<dbReference type="OrthoDB" id="1932233at2759"/>
<dbReference type="AlphaFoldDB" id="A0A6J3MBQ3"/>
<reference evidence="3" key="1">
    <citation type="submission" date="2020-01" db="EMBL/GenBank/DDBJ databases">
        <authorList>
            <consortium name="DOE Joint Genome Institute"/>
            <person name="Haridas S."/>
            <person name="Albert R."/>
            <person name="Binder M."/>
            <person name="Bloem J."/>
            <person name="Labutti K."/>
            <person name="Salamov A."/>
            <person name="Andreopoulos B."/>
            <person name="Baker S.E."/>
            <person name="Barry K."/>
            <person name="Bills G."/>
            <person name="Bluhm B.H."/>
            <person name="Cannon C."/>
            <person name="Castanera R."/>
            <person name="Culley D.E."/>
            <person name="Daum C."/>
            <person name="Ezra D."/>
            <person name="Gonzalez J.B."/>
            <person name="Henrissat B."/>
            <person name="Kuo A."/>
            <person name="Liang C."/>
            <person name="Lipzen A."/>
            <person name="Lutzoni F."/>
            <person name="Magnuson J."/>
            <person name="Mondo S."/>
            <person name="Nolan M."/>
            <person name="Ohm R."/>
            <person name="Pangilinan J."/>
            <person name="Park H.-J."/>
            <person name="Ramirez L."/>
            <person name="Alfaro M."/>
            <person name="Sun H."/>
            <person name="Tritt A."/>
            <person name="Yoshinaga Y."/>
            <person name="Zwiers L.-H."/>
            <person name="Turgeon B.G."/>
            <person name="Goodwin S.B."/>
            <person name="Spatafora J.W."/>
            <person name="Crous P.W."/>
            <person name="Grigoriev I.V."/>
        </authorList>
    </citation>
    <scope>NUCLEOTIDE SEQUENCE</scope>
    <source>
        <strain evidence="3">CBS 342.82</strain>
    </source>
</reference>
<accession>A0A6J3MBQ3</accession>
<reference evidence="3" key="2">
    <citation type="submission" date="2020-04" db="EMBL/GenBank/DDBJ databases">
        <authorList>
            <consortium name="NCBI Genome Project"/>
        </authorList>
    </citation>
    <scope>NUCLEOTIDE SEQUENCE</scope>
    <source>
        <strain evidence="3">CBS 342.82</strain>
    </source>
</reference>
<name>A0A6J3MBQ3_9PEZI</name>
<proteinExistence type="predicted"/>
<reference evidence="3" key="3">
    <citation type="submission" date="2025-08" db="UniProtKB">
        <authorList>
            <consortium name="RefSeq"/>
        </authorList>
    </citation>
    <scope>IDENTIFICATION</scope>
    <source>
        <strain evidence="3">CBS 342.82</strain>
    </source>
</reference>
<dbReference type="RefSeq" id="XP_033462466.1">
    <property type="nucleotide sequence ID" value="XM_033604287.1"/>
</dbReference>
<keyword evidence="2" id="KW-1185">Reference proteome</keyword>